<accession>A0ACC1DJK2</accession>
<sequence length="324" mass="36486">MVGYQKDDSMTQNQKLIAGCISGAMTRFVTQPLDVVKLRTQVVKKIFTPAEQKKWFKITRSIYKEEGVTAFWQGHNLGQIHSVLSVSSQFYIYELTTKYTADLPVERKYRPIITYLCGVCSGCASAALVLPIEVIRVRQMLVKEQYKGLIRGARAVFKSGGIFAFYEGITASMLQMGPATGISFSVFSFLQPLILSTFKGGECDKCHHARGNAHRPEIVMLASTVAGSAAGFLSKSITYPFDLTKRRMQISSHVEENNNQKSVTSKNLVKCHSMLQCFIETYRNEGIKGFYKGWKITIYKAQLTSIVAFTTYELMCYTIREIEK</sequence>
<reference evidence="1 2" key="1">
    <citation type="journal article" date="2021" name="Front. Genet.">
        <title>Chromosome-Level Genome Assembly Reveals Significant Gene Expansion in the Toll and IMD Signaling Pathways of Dendrolimus kikuchii.</title>
        <authorList>
            <person name="Zhou J."/>
            <person name="Wu P."/>
            <person name="Xiong Z."/>
            <person name="Liu N."/>
            <person name="Zhao N."/>
            <person name="Ji M."/>
            <person name="Qiu Y."/>
            <person name="Yang B."/>
        </authorList>
    </citation>
    <scope>NUCLEOTIDE SEQUENCE [LARGE SCALE GENOMIC DNA]</scope>
    <source>
        <strain evidence="1">Ann1</strain>
    </source>
</reference>
<dbReference type="EMBL" id="CM034387">
    <property type="protein sequence ID" value="KAJ0184011.1"/>
    <property type="molecule type" value="Genomic_DNA"/>
</dbReference>
<evidence type="ECO:0000313" key="1">
    <source>
        <dbReference type="EMBL" id="KAJ0184011.1"/>
    </source>
</evidence>
<comment type="caution">
    <text evidence="1">The sequence shown here is derived from an EMBL/GenBank/DDBJ whole genome shotgun (WGS) entry which is preliminary data.</text>
</comment>
<protein>
    <submittedName>
        <fullName evidence="1">Uncharacterized protein</fullName>
    </submittedName>
</protein>
<proteinExistence type="predicted"/>
<name>A0ACC1DJK2_9NEOP</name>
<keyword evidence="2" id="KW-1185">Reference proteome</keyword>
<evidence type="ECO:0000313" key="2">
    <source>
        <dbReference type="Proteomes" id="UP000824533"/>
    </source>
</evidence>
<dbReference type="Proteomes" id="UP000824533">
    <property type="component" value="Linkage Group LG01"/>
</dbReference>
<organism evidence="1 2">
    <name type="scientific">Dendrolimus kikuchii</name>
    <dbReference type="NCBI Taxonomy" id="765133"/>
    <lineage>
        <taxon>Eukaryota</taxon>
        <taxon>Metazoa</taxon>
        <taxon>Ecdysozoa</taxon>
        <taxon>Arthropoda</taxon>
        <taxon>Hexapoda</taxon>
        <taxon>Insecta</taxon>
        <taxon>Pterygota</taxon>
        <taxon>Neoptera</taxon>
        <taxon>Endopterygota</taxon>
        <taxon>Lepidoptera</taxon>
        <taxon>Glossata</taxon>
        <taxon>Ditrysia</taxon>
        <taxon>Bombycoidea</taxon>
        <taxon>Lasiocampidae</taxon>
        <taxon>Dendrolimus</taxon>
    </lineage>
</organism>
<gene>
    <name evidence="1" type="ORF">K1T71_000434</name>
</gene>